<keyword evidence="5 12" id="KW-0418">Kinase</keyword>
<feature type="transmembrane region" description="Helical" evidence="10">
    <location>
        <begin position="73"/>
        <end position="91"/>
    </location>
</feature>
<proteinExistence type="predicted"/>
<dbReference type="InterPro" id="IPR050660">
    <property type="entry name" value="NEK_Ser/Thr_kinase"/>
</dbReference>
<evidence type="ECO:0000313" key="13">
    <source>
        <dbReference type="Proteomes" id="UP000749040"/>
    </source>
</evidence>
<keyword evidence="13" id="KW-1185">Reference proteome</keyword>
<feature type="compositionally biased region" description="Gly residues" evidence="9">
    <location>
        <begin position="709"/>
        <end position="728"/>
    </location>
</feature>
<evidence type="ECO:0000256" key="2">
    <source>
        <dbReference type="ARBA" id="ARBA00022527"/>
    </source>
</evidence>
<comment type="caution">
    <text evidence="12">The sequence shown here is derived from an EMBL/GenBank/DDBJ whole genome shotgun (WGS) entry which is preliminary data.</text>
</comment>
<evidence type="ECO:0000313" key="12">
    <source>
        <dbReference type="EMBL" id="MBM9509097.1"/>
    </source>
</evidence>
<feature type="transmembrane region" description="Helical" evidence="10">
    <location>
        <begin position="179"/>
        <end position="200"/>
    </location>
</feature>
<evidence type="ECO:0000256" key="4">
    <source>
        <dbReference type="ARBA" id="ARBA00022741"/>
    </source>
</evidence>
<dbReference type="GO" id="GO:0016301">
    <property type="term" value="F:kinase activity"/>
    <property type="evidence" value="ECO:0007669"/>
    <property type="project" value="UniProtKB-KW"/>
</dbReference>
<keyword evidence="4" id="KW-0547">Nucleotide-binding</keyword>
<dbReference type="InterPro" id="IPR008271">
    <property type="entry name" value="Ser/Thr_kinase_AS"/>
</dbReference>
<dbReference type="InterPro" id="IPR000719">
    <property type="entry name" value="Prot_kinase_dom"/>
</dbReference>
<dbReference type="Pfam" id="PF00069">
    <property type="entry name" value="Pkinase"/>
    <property type="match status" value="1"/>
</dbReference>
<comment type="catalytic activity">
    <reaction evidence="8">
        <text>L-seryl-[protein] + ATP = O-phospho-L-seryl-[protein] + ADP + H(+)</text>
        <dbReference type="Rhea" id="RHEA:17989"/>
        <dbReference type="Rhea" id="RHEA-COMP:9863"/>
        <dbReference type="Rhea" id="RHEA-COMP:11604"/>
        <dbReference type="ChEBI" id="CHEBI:15378"/>
        <dbReference type="ChEBI" id="CHEBI:29999"/>
        <dbReference type="ChEBI" id="CHEBI:30616"/>
        <dbReference type="ChEBI" id="CHEBI:83421"/>
        <dbReference type="ChEBI" id="CHEBI:456216"/>
        <dbReference type="EC" id="2.7.11.1"/>
    </reaction>
</comment>
<evidence type="ECO:0000256" key="6">
    <source>
        <dbReference type="ARBA" id="ARBA00022840"/>
    </source>
</evidence>
<keyword evidence="10" id="KW-0812">Transmembrane</keyword>
<dbReference type="Gene3D" id="1.10.510.10">
    <property type="entry name" value="Transferase(Phosphotransferase) domain 1"/>
    <property type="match status" value="1"/>
</dbReference>
<evidence type="ECO:0000256" key="7">
    <source>
        <dbReference type="ARBA" id="ARBA00047899"/>
    </source>
</evidence>
<dbReference type="EC" id="2.7.11.1" evidence="1"/>
<dbReference type="EMBL" id="JADKYB010000022">
    <property type="protein sequence ID" value="MBM9509097.1"/>
    <property type="molecule type" value="Genomic_DNA"/>
</dbReference>
<dbReference type="RefSeq" id="WP_205361733.1">
    <property type="nucleotide sequence ID" value="NZ_JADKYB010000022.1"/>
</dbReference>
<dbReference type="SUPFAM" id="SSF56112">
    <property type="entry name" value="Protein kinase-like (PK-like)"/>
    <property type="match status" value="1"/>
</dbReference>
<evidence type="ECO:0000256" key="3">
    <source>
        <dbReference type="ARBA" id="ARBA00022679"/>
    </source>
</evidence>
<organism evidence="12 13">
    <name type="scientific">Actinacidiphila acididurans</name>
    <dbReference type="NCBI Taxonomy" id="2784346"/>
    <lineage>
        <taxon>Bacteria</taxon>
        <taxon>Bacillati</taxon>
        <taxon>Actinomycetota</taxon>
        <taxon>Actinomycetes</taxon>
        <taxon>Kitasatosporales</taxon>
        <taxon>Streptomycetaceae</taxon>
        <taxon>Actinacidiphila</taxon>
    </lineage>
</organism>
<dbReference type="PROSITE" id="PS50011">
    <property type="entry name" value="PROTEIN_KINASE_DOM"/>
    <property type="match status" value="1"/>
</dbReference>
<dbReference type="PANTHER" id="PTHR43671">
    <property type="entry name" value="SERINE/THREONINE-PROTEIN KINASE NEK"/>
    <property type="match status" value="1"/>
</dbReference>
<dbReference type="InterPro" id="IPR011009">
    <property type="entry name" value="Kinase-like_dom_sf"/>
</dbReference>
<feature type="transmembrane region" description="Helical" evidence="10">
    <location>
        <begin position="132"/>
        <end position="151"/>
    </location>
</feature>
<dbReference type="Proteomes" id="UP000749040">
    <property type="component" value="Unassembled WGS sequence"/>
</dbReference>
<feature type="domain" description="Protein kinase" evidence="11">
    <location>
        <begin position="343"/>
        <end position="623"/>
    </location>
</feature>
<feature type="transmembrane region" description="Helical" evidence="10">
    <location>
        <begin position="243"/>
        <end position="262"/>
    </location>
</feature>
<protein>
    <recommendedName>
        <fullName evidence="1">non-specific serine/threonine protein kinase</fullName>
        <ecNumber evidence="1">2.7.11.1</ecNumber>
    </recommendedName>
</protein>
<dbReference type="SMART" id="SM00220">
    <property type="entry name" value="S_TKc"/>
    <property type="match status" value="1"/>
</dbReference>
<dbReference type="PROSITE" id="PS00108">
    <property type="entry name" value="PROTEIN_KINASE_ST"/>
    <property type="match status" value="1"/>
</dbReference>
<name>A0ABS2U172_9ACTN</name>
<evidence type="ECO:0000256" key="8">
    <source>
        <dbReference type="ARBA" id="ARBA00048679"/>
    </source>
</evidence>
<keyword evidence="6" id="KW-0067">ATP-binding</keyword>
<accession>A0ABS2U172</accession>
<keyword evidence="10" id="KW-0472">Membrane</keyword>
<keyword evidence="10" id="KW-1133">Transmembrane helix</keyword>
<feature type="region of interest" description="Disordered" evidence="9">
    <location>
        <begin position="651"/>
        <end position="728"/>
    </location>
</feature>
<reference evidence="12 13" key="1">
    <citation type="submission" date="2021-01" db="EMBL/GenBank/DDBJ databases">
        <title>Streptomyces acididurans sp. nov., isolated from a peat swamp forest soil.</title>
        <authorList>
            <person name="Chantavorakit T."/>
            <person name="Duangmal K."/>
        </authorList>
    </citation>
    <scope>NUCLEOTIDE SEQUENCE [LARGE SCALE GENOMIC DNA]</scope>
    <source>
        <strain evidence="12 13">KK5PA1</strain>
    </source>
</reference>
<comment type="catalytic activity">
    <reaction evidence="7">
        <text>L-threonyl-[protein] + ATP = O-phospho-L-threonyl-[protein] + ADP + H(+)</text>
        <dbReference type="Rhea" id="RHEA:46608"/>
        <dbReference type="Rhea" id="RHEA-COMP:11060"/>
        <dbReference type="Rhea" id="RHEA-COMP:11605"/>
        <dbReference type="ChEBI" id="CHEBI:15378"/>
        <dbReference type="ChEBI" id="CHEBI:30013"/>
        <dbReference type="ChEBI" id="CHEBI:30616"/>
        <dbReference type="ChEBI" id="CHEBI:61977"/>
        <dbReference type="ChEBI" id="CHEBI:456216"/>
        <dbReference type="EC" id="2.7.11.1"/>
    </reaction>
</comment>
<evidence type="ECO:0000256" key="5">
    <source>
        <dbReference type="ARBA" id="ARBA00022777"/>
    </source>
</evidence>
<evidence type="ECO:0000256" key="10">
    <source>
        <dbReference type="SAM" id="Phobius"/>
    </source>
</evidence>
<evidence type="ECO:0000256" key="1">
    <source>
        <dbReference type="ARBA" id="ARBA00012513"/>
    </source>
</evidence>
<feature type="compositionally biased region" description="Low complexity" evidence="9">
    <location>
        <begin position="660"/>
        <end position="682"/>
    </location>
</feature>
<dbReference type="PANTHER" id="PTHR43671:SF98">
    <property type="entry name" value="SERINE_THREONINE-PROTEIN KINASE NEK11"/>
    <property type="match status" value="1"/>
</dbReference>
<feature type="transmembrane region" description="Helical" evidence="10">
    <location>
        <begin position="212"/>
        <end position="236"/>
    </location>
</feature>
<sequence length="728" mass="77638">MNGLPKVLLIVGACVLALPLVAFLRGHMRTIATSVAEWIAYCLRLVTTDLQAAADGTRNAVDRARHGIIRNGWPVWPLIAALIAVSGAFLFVRSEYYLVMLTAKAIFAPSVYDPRRGWVPPSHAEVEMATSVAWVFVGGTLVLGGLPFVLADDHKDPKSRRVGPLDGQPESVKRAVTRAVYVLSVVAVLGSMVLGCYRAYLAGSGSGVMDGVAAYAAGAGTATITSVGSLAVGWAVDYALMGTWLLIVAVLHLGLRVVLLPVKMASDLAQRNAAVITPAAVDAMARLGATANRRGGTAKAGSDARGEPYPPAQEFISSGEDVDGPVYVVPPGSTFAGRWQVVGNLPNADTPGYAAAVMLCRDLSAPGTPADFVIKLLSKEQQQNAKEWRRELEAASRVHSDWAVPVLDSGVTTKWLWMITPHYVPGSLAVNGRTLVRSRNLDWCLAMVEKLLWGLQAVHEQRIAHLDIKPQNVLLSWEDPEHGVLRPALADFGLAKQFSEQDLSQSFRPRGTPFYMPYEQMTVDRRRDDRSPLSDIYAMGSLLYWLISGKPALAREAQALTDNPDRTHIKELMERDHRPARLDALVTGLPVSVADLADRWLAHDPAQRVDQVEDKTPAECALLMLVAMRNELLRSDPNALRMPVGQDVALDGLPATAGQGFSEESGPGSYSEESYGSESSGNGPSGGGSWSGNPGSGPSGAGFSANGAPGSGFSGNGFPGGNGSRRDG</sequence>
<feature type="compositionally biased region" description="Gly residues" evidence="9">
    <location>
        <begin position="683"/>
        <end position="700"/>
    </location>
</feature>
<gene>
    <name evidence="12" type="ORF">ITX44_32035</name>
</gene>
<evidence type="ECO:0000259" key="11">
    <source>
        <dbReference type="PROSITE" id="PS50011"/>
    </source>
</evidence>
<evidence type="ECO:0000256" key="9">
    <source>
        <dbReference type="SAM" id="MobiDB-lite"/>
    </source>
</evidence>
<keyword evidence="3" id="KW-0808">Transferase</keyword>
<keyword evidence="2" id="KW-0723">Serine/threonine-protein kinase</keyword>